<dbReference type="VEuPathDB" id="VectorBase:SSCA007341"/>
<dbReference type="AlphaFoldDB" id="A0A131ZZW8"/>
<feature type="region of interest" description="Disordered" evidence="1">
    <location>
        <begin position="135"/>
        <end position="228"/>
    </location>
</feature>
<dbReference type="EMBL" id="JXLN01008777">
    <property type="protein sequence ID" value="KPM04408.1"/>
    <property type="molecule type" value="Genomic_DNA"/>
</dbReference>
<dbReference type="OrthoDB" id="3176171at2759"/>
<evidence type="ECO:0000256" key="1">
    <source>
        <dbReference type="SAM" id="MobiDB-lite"/>
    </source>
</evidence>
<feature type="compositionally biased region" description="Basic and acidic residues" evidence="1">
    <location>
        <begin position="174"/>
        <end position="193"/>
    </location>
</feature>
<proteinExistence type="predicted"/>
<gene>
    <name evidence="2" type="ORF">QR98_0028520</name>
</gene>
<organism evidence="2 3">
    <name type="scientific">Sarcoptes scabiei</name>
    <name type="common">Itch mite</name>
    <name type="synonym">Acarus scabiei</name>
    <dbReference type="NCBI Taxonomy" id="52283"/>
    <lineage>
        <taxon>Eukaryota</taxon>
        <taxon>Metazoa</taxon>
        <taxon>Ecdysozoa</taxon>
        <taxon>Arthropoda</taxon>
        <taxon>Chelicerata</taxon>
        <taxon>Arachnida</taxon>
        <taxon>Acari</taxon>
        <taxon>Acariformes</taxon>
        <taxon>Sarcoptiformes</taxon>
        <taxon>Astigmata</taxon>
        <taxon>Psoroptidia</taxon>
        <taxon>Sarcoptoidea</taxon>
        <taxon>Sarcoptidae</taxon>
        <taxon>Sarcoptinae</taxon>
        <taxon>Sarcoptes</taxon>
    </lineage>
</organism>
<feature type="region of interest" description="Disordered" evidence="1">
    <location>
        <begin position="251"/>
        <end position="283"/>
    </location>
</feature>
<feature type="compositionally biased region" description="Polar residues" evidence="1">
    <location>
        <begin position="215"/>
        <end position="226"/>
    </location>
</feature>
<evidence type="ECO:0000313" key="2">
    <source>
        <dbReference type="EMBL" id="KPM04408.1"/>
    </source>
</evidence>
<feature type="compositionally biased region" description="Polar residues" evidence="1">
    <location>
        <begin position="194"/>
        <end position="206"/>
    </location>
</feature>
<accession>A0A131ZZW8</accession>
<protein>
    <submittedName>
        <fullName evidence="2">Uncharacterized protein</fullName>
    </submittedName>
</protein>
<name>A0A131ZZW8_SARSC</name>
<sequence length="283" mass="32869">MLKIENNYLRQNCQQILGQSVQKDQKEFTLDQTLQEQSIKINSSSKKDEENLLNRYMKENEILRIENVQINLQRNRLIRDHELVCRENEHLLRKLNLFLYKLNPLEQQKLSNSINSQALFSSASSPSILSMSYDEELRTQNDSRASLNGKSIERINETSPTQKQLQQQVTLDNSSERNDSNDGDHSDESERMQRNSSYSRQKTCSNGKPERSLKIQHSNGENFTSKNFVCNNNDVGDGDEEEDDYFVVESNQNKSKVSDRHHQNKSTKIKEPGNNKFIHTVNN</sequence>
<comment type="caution">
    <text evidence="2">The sequence shown here is derived from an EMBL/GenBank/DDBJ whole genome shotgun (WGS) entry which is preliminary data.</text>
</comment>
<dbReference type="Proteomes" id="UP000616769">
    <property type="component" value="Unassembled WGS sequence"/>
</dbReference>
<feature type="compositionally biased region" description="Polar residues" evidence="1">
    <location>
        <begin position="157"/>
        <end position="173"/>
    </location>
</feature>
<evidence type="ECO:0000313" key="3">
    <source>
        <dbReference type="Proteomes" id="UP000616769"/>
    </source>
</evidence>
<reference evidence="2 3" key="1">
    <citation type="journal article" date="2015" name="Parasit. Vectors">
        <title>Draft genome of the scabies mite.</title>
        <authorList>
            <person name="Rider S.D.Jr."/>
            <person name="Morgan M.S."/>
            <person name="Arlian L.G."/>
        </authorList>
    </citation>
    <scope>NUCLEOTIDE SEQUENCE [LARGE SCALE GENOMIC DNA]</scope>
    <source>
        <strain evidence="2">Arlian Lab</strain>
    </source>
</reference>